<dbReference type="STRING" id="394193.SAMN04489732_10766"/>
<organism evidence="3 4">
    <name type="scientific">Amycolatopsis saalfeldensis</name>
    <dbReference type="NCBI Taxonomy" id="394193"/>
    <lineage>
        <taxon>Bacteria</taxon>
        <taxon>Bacillati</taxon>
        <taxon>Actinomycetota</taxon>
        <taxon>Actinomycetes</taxon>
        <taxon>Pseudonocardiales</taxon>
        <taxon>Pseudonocardiaceae</taxon>
        <taxon>Amycolatopsis</taxon>
    </lineage>
</organism>
<sequence length="291" mass="32885">MATDIAETLPMRPAQSNTKPRFPVPPDSCDTHFHVFEPGFAHVPAPLYTFPDGTIEKYLRMTEWLGLGRMVLVQPTYYGTDNSLLVETLRRIGPRCRAVARIETDTTEQELDRYHEAGVRGIRLDLFARSSWPTADLIAYIRQMAARARPRGWHLQFYTPGTVVRDLLPFLGDFEDTFVIDHMGYMKESEGLTPADFDRLVGILAGGHCYLKLSGPYRIAPGKPLSSVEPIGRALVAARPDRLIWGSDWPHLPNGQRDTGELLNLLADWAPDEADRHRILVESPTRLFYAD</sequence>
<dbReference type="InterPro" id="IPR032466">
    <property type="entry name" value="Metal_Hydrolase"/>
</dbReference>
<dbReference type="EMBL" id="FOEF01000007">
    <property type="protein sequence ID" value="SEP37798.1"/>
    <property type="molecule type" value="Genomic_DNA"/>
</dbReference>
<name>A0A1H8XEW9_9PSEU</name>
<dbReference type="RefSeq" id="WP_091617996.1">
    <property type="nucleotide sequence ID" value="NZ_FOEF01000007.1"/>
</dbReference>
<proteinExistence type="predicted"/>
<dbReference type="InterPro" id="IPR052358">
    <property type="entry name" value="Aro_Compnd_Degr_Hydrolases"/>
</dbReference>
<reference evidence="3 4" key="1">
    <citation type="submission" date="2016-10" db="EMBL/GenBank/DDBJ databases">
        <authorList>
            <person name="de Groot N.N."/>
        </authorList>
    </citation>
    <scope>NUCLEOTIDE SEQUENCE [LARGE SCALE GENOMIC DNA]</scope>
    <source>
        <strain evidence="3 4">DSM 44993</strain>
    </source>
</reference>
<protein>
    <submittedName>
        <fullName evidence="3">Predicted metal-dependent hydrolase, TIM-barrel fold</fullName>
    </submittedName>
</protein>
<evidence type="ECO:0000313" key="4">
    <source>
        <dbReference type="Proteomes" id="UP000198582"/>
    </source>
</evidence>
<dbReference type="SUPFAM" id="SSF51556">
    <property type="entry name" value="Metallo-dependent hydrolases"/>
    <property type="match status" value="1"/>
</dbReference>
<evidence type="ECO:0000313" key="3">
    <source>
        <dbReference type="EMBL" id="SEP37798.1"/>
    </source>
</evidence>
<keyword evidence="4" id="KW-1185">Reference proteome</keyword>
<feature type="region of interest" description="Disordered" evidence="1">
    <location>
        <begin position="1"/>
        <end position="21"/>
    </location>
</feature>
<evidence type="ECO:0000256" key="1">
    <source>
        <dbReference type="SAM" id="MobiDB-lite"/>
    </source>
</evidence>
<dbReference type="AlphaFoldDB" id="A0A1H8XEW9"/>
<gene>
    <name evidence="3" type="ORF">SAMN04489732_10766</name>
</gene>
<dbReference type="Gene3D" id="3.20.20.140">
    <property type="entry name" value="Metal-dependent hydrolases"/>
    <property type="match status" value="1"/>
</dbReference>
<keyword evidence="3" id="KW-0378">Hydrolase</keyword>
<accession>A0A1H8XEW9</accession>
<feature type="domain" description="Amidohydrolase-related" evidence="2">
    <location>
        <begin position="29"/>
        <end position="288"/>
    </location>
</feature>
<dbReference type="OrthoDB" id="5450317at2"/>
<dbReference type="PANTHER" id="PTHR35563">
    <property type="entry name" value="BARREL METAL-DEPENDENT HYDROLASE, PUTATIVE (AFU_ORTHOLOGUE AFUA_1G16240)-RELATED"/>
    <property type="match status" value="1"/>
</dbReference>
<dbReference type="Pfam" id="PF04909">
    <property type="entry name" value="Amidohydro_2"/>
    <property type="match status" value="1"/>
</dbReference>
<dbReference type="GO" id="GO:0016787">
    <property type="term" value="F:hydrolase activity"/>
    <property type="evidence" value="ECO:0007669"/>
    <property type="project" value="UniProtKB-KW"/>
</dbReference>
<dbReference type="PANTHER" id="PTHR35563:SF2">
    <property type="entry name" value="BARREL METAL-DEPENDENT HYDROLASE, PUTATIVE (AFU_ORTHOLOGUE AFUA_1G16240)-RELATED"/>
    <property type="match status" value="1"/>
</dbReference>
<dbReference type="InterPro" id="IPR006680">
    <property type="entry name" value="Amidohydro-rel"/>
</dbReference>
<evidence type="ECO:0000259" key="2">
    <source>
        <dbReference type="Pfam" id="PF04909"/>
    </source>
</evidence>
<dbReference type="Proteomes" id="UP000198582">
    <property type="component" value="Unassembled WGS sequence"/>
</dbReference>